<evidence type="ECO:0000313" key="2">
    <source>
        <dbReference type="Proteomes" id="UP000002385"/>
    </source>
</evidence>
<sequence length="116" mass="12288">MSGAACTRPPVEVGSPEWRAALFGQAIAYSAHLTGPICPYVLGLHLRSILGLPEEECGGEILDATVMLIRAGLFTINTVEPGTGAFWFSGDTKLTATRLVTGYVYGEPSEDVEDDA</sequence>
<evidence type="ECO:0000313" key="1">
    <source>
        <dbReference type="EMBL" id="ACK82477.1"/>
    </source>
</evidence>
<name>B7KSX5_METC4</name>
<gene>
    <name evidence="1" type="ordered locus">Mchl_1613</name>
</gene>
<organism evidence="1 2">
    <name type="scientific">Methylorubrum extorquens (strain CM4 / NCIMB 13688)</name>
    <name type="common">Methylobacterium extorquens</name>
    <dbReference type="NCBI Taxonomy" id="440085"/>
    <lineage>
        <taxon>Bacteria</taxon>
        <taxon>Pseudomonadati</taxon>
        <taxon>Pseudomonadota</taxon>
        <taxon>Alphaproteobacteria</taxon>
        <taxon>Hyphomicrobiales</taxon>
        <taxon>Methylobacteriaceae</taxon>
        <taxon>Methylorubrum</taxon>
    </lineage>
</organism>
<proteinExistence type="predicted"/>
<dbReference type="Proteomes" id="UP000002385">
    <property type="component" value="Chromosome"/>
</dbReference>
<dbReference type="HOGENOM" id="CLU_2093963_0_0_5"/>
<dbReference type="RefSeq" id="WP_015950296.1">
    <property type="nucleotide sequence ID" value="NC_011757.1"/>
</dbReference>
<protein>
    <submittedName>
        <fullName evidence="1">Uncharacterized protein</fullName>
    </submittedName>
</protein>
<dbReference type="AlphaFoldDB" id="B7KSX5"/>
<reference evidence="2" key="1">
    <citation type="submission" date="2008-12" db="EMBL/GenBank/DDBJ databases">
        <title>Complete sequence of chromosome of Methylobacterium chloromethanicum CM4.</title>
        <authorList>
            <consortium name="US DOE Joint Genome Institute"/>
            <person name="Lucas S."/>
            <person name="Copeland A."/>
            <person name="Lapidus A."/>
            <person name="Glavina del Rio T."/>
            <person name="Dalin E."/>
            <person name="Tice H."/>
            <person name="Bruce D."/>
            <person name="Goodwin L."/>
            <person name="Pitluck S."/>
            <person name="Chertkov O."/>
            <person name="Brettin T."/>
            <person name="Detter J.C."/>
            <person name="Han C."/>
            <person name="Larimer F."/>
            <person name="Land M."/>
            <person name="Hauser L."/>
            <person name="Kyrpides N."/>
            <person name="Mikhailova N."/>
            <person name="Marx C."/>
            <person name="Richardson P."/>
        </authorList>
    </citation>
    <scope>NUCLEOTIDE SEQUENCE [LARGE SCALE GENOMIC DNA]</scope>
    <source>
        <strain evidence="2">CM4 / NCIMB 13688</strain>
    </source>
</reference>
<dbReference type="KEGG" id="mch:Mchl_1613"/>
<dbReference type="EMBL" id="CP001298">
    <property type="protein sequence ID" value="ACK82477.1"/>
    <property type="molecule type" value="Genomic_DNA"/>
</dbReference>
<accession>B7KSX5</accession>
<reference evidence="1 2" key="2">
    <citation type="journal article" date="2012" name="J. Bacteriol.">
        <title>Complete genome sequences of six strains of the genus Methylobacterium.</title>
        <authorList>
            <person name="Marx C.J."/>
            <person name="Bringel F."/>
            <person name="Chistoserdova L."/>
            <person name="Moulin L."/>
            <person name="Farhan Ul Haque M."/>
            <person name="Fleischman D.E."/>
            <person name="Gruffaz C."/>
            <person name="Jourand P."/>
            <person name="Knief C."/>
            <person name="Lee M.C."/>
            <person name="Muller E.E."/>
            <person name="Nadalig T."/>
            <person name="Peyraud R."/>
            <person name="Roselli S."/>
            <person name="Russ L."/>
            <person name="Goodwin L.A."/>
            <person name="Ivanova N."/>
            <person name="Kyrpides N."/>
            <person name="Lajus A."/>
            <person name="Land M.L."/>
            <person name="Medigue C."/>
            <person name="Mikhailova N."/>
            <person name="Nolan M."/>
            <person name="Woyke T."/>
            <person name="Stolyar S."/>
            <person name="Vorholt J.A."/>
            <person name="Vuilleumier S."/>
        </authorList>
    </citation>
    <scope>NUCLEOTIDE SEQUENCE [LARGE SCALE GENOMIC DNA]</scope>
    <source>
        <strain evidence="2">CM4 / NCIMB 13688</strain>
    </source>
</reference>